<dbReference type="AlphaFoldDB" id="A0A1V0FYN9"/>
<keyword evidence="3" id="KW-1003">Cell membrane</keyword>
<organism evidence="12">
    <name type="scientific">Trypanosoma brucei</name>
    <dbReference type="NCBI Taxonomy" id="5691"/>
    <lineage>
        <taxon>Eukaryota</taxon>
        <taxon>Discoba</taxon>
        <taxon>Euglenozoa</taxon>
        <taxon>Kinetoplastea</taxon>
        <taxon>Metakinetoplastina</taxon>
        <taxon>Trypanosomatida</taxon>
        <taxon>Trypanosomatidae</taxon>
        <taxon>Trypanosoma</taxon>
    </lineage>
</organism>
<evidence type="ECO:0000259" key="10">
    <source>
        <dbReference type="Pfam" id="PF00913"/>
    </source>
</evidence>
<evidence type="ECO:0000256" key="2">
    <source>
        <dbReference type="ARBA" id="ARBA00004609"/>
    </source>
</evidence>
<dbReference type="GO" id="GO:0005886">
    <property type="term" value="C:plasma membrane"/>
    <property type="evidence" value="ECO:0007669"/>
    <property type="project" value="UniProtKB-SubCell"/>
</dbReference>
<feature type="compositionally biased region" description="Basic and acidic residues" evidence="8">
    <location>
        <begin position="378"/>
        <end position="387"/>
    </location>
</feature>
<accession>A0A1V0FYN9</accession>
<evidence type="ECO:0000256" key="6">
    <source>
        <dbReference type="ARBA" id="ARBA00023180"/>
    </source>
</evidence>
<comment type="function">
    <text evidence="1">VSG forms a coat on the surface of the parasite. The trypanosome evades the immune response of the host by expressing a series of antigenically distinct VSGs from an estimated 1000 VSG genes.</text>
</comment>
<evidence type="ECO:0000259" key="11">
    <source>
        <dbReference type="Pfam" id="PF10659"/>
    </source>
</evidence>
<name>A0A1V0FYN9_9TRYP</name>
<keyword evidence="4" id="KW-0336">GPI-anchor</keyword>
<dbReference type="Pfam" id="PF10659">
    <property type="entry name" value="Trypan_glycop_C"/>
    <property type="match status" value="1"/>
</dbReference>
<feature type="compositionally biased region" description="Polar residues" evidence="8">
    <location>
        <begin position="365"/>
        <end position="377"/>
    </location>
</feature>
<dbReference type="InterPro" id="IPR001812">
    <property type="entry name" value="Trypano_VSG_A_N_dom"/>
</dbReference>
<dbReference type="VEuPathDB" id="TriTrypDB:Tb11.v5.0708"/>
<feature type="domain" description="Trypanosome variant surface glycoprotein C-terminal" evidence="11">
    <location>
        <begin position="394"/>
        <end position="493"/>
    </location>
</feature>
<evidence type="ECO:0000256" key="9">
    <source>
        <dbReference type="SAM" id="SignalP"/>
    </source>
</evidence>
<feature type="signal peptide" evidence="9">
    <location>
        <begin position="1"/>
        <end position="21"/>
    </location>
</feature>
<dbReference type="Gene3D" id="3.90.150.10">
    <property type="entry name" value="Variant Surface Glycoprotein, subunit A domain 1"/>
    <property type="match status" value="1"/>
</dbReference>
<dbReference type="Gene3D" id="4.10.110.20">
    <property type="entry name" value="Variant surface glycoprotein MITAT 1.2, VSG 221, C-terminal domain"/>
    <property type="match status" value="1"/>
</dbReference>
<sequence>MPVLLEAILAALLIAANQAGAAAGVGMKKSTATKLRSISEAAKTSAADLAARLATIRLSLKDAQKAAKQQDVIAATRPNLTTPAKVLRYYANSASKEASDALNDWTGDNTKLIGHAMYTAGRIDELMLLFQNSQNDNSGGQDSCLAEDNGNHPGNKQAAQACNTEDITTIEAKPTDLATKVTQELAGVSSIHAGAGTECHLTASLSAKYSTYAAPMQLIGGLITIPAGGDLTPGNDLATKSGTVALFKKLKEHGSALKTKLTSAINQAPTDYNGLKKLLKTKAERKKLGPAAKAALHWAEPKRDEELDSELKKIFGISDDETDGAYITSLADFNLKVHTTPTETDNINLFNLNDDQLSEALGTALEQSRQQATSKPCTTKESKDKPQNTDSDTCAAKGPGDNCKDGCKLERTGDNKKCVKDPDYKPPQAEEAKPGVNCSSHTTKETCEAVTGTAPPGKKSVCCWIEDKCKDSSFLLNKHFALSMVSAAFVSLLF</sequence>
<proteinExistence type="predicted"/>
<dbReference type="GO" id="GO:0098552">
    <property type="term" value="C:side of membrane"/>
    <property type="evidence" value="ECO:0007669"/>
    <property type="project" value="UniProtKB-KW"/>
</dbReference>
<protein>
    <submittedName>
        <fullName evidence="12">Variant surface glycoprotein</fullName>
    </submittedName>
</protein>
<dbReference type="EMBL" id="KY404343">
    <property type="protein sequence ID" value="ARB50594.1"/>
    <property type="molecule type" value="Genomic_DNA"/>
</dbReference>
<evidence type="ECO:0000256" key="4">
    <source>
        <dbReference type="ARBA" id="ARBA00022622"/>
    </source>
</evidence>
<dbReference type="GO" id="GO:0042783">
    <property type="term" value="P:symbiont-mediated evasion of host immune response"/>
    <property type="evidence" value="ECO:0007669"/>
    <property type="project" value="InterPro"/>
</dbReference>
<dbReference type="InterPro" id="IPR019609">
    <property type="entry name" value="Variant_surf_glycoprt_trypan_C"/>
</dbReference>
<evidence type="ECO:0000256" key="5">
    <source>
        <dbReference type="ARBA" id="ARBA00023136"/>
    </source>
</evidence>
<feature type="chain" id="PRO_5010721107" evidence="9">
    <location>
        <begin position="22"/>
        <end position="494"/>
    </location>
</feature>
<keyword evidence="7" id="KW-0449">Lipoprotein</keyword>
<keyword evidence="6" id="KW-0325">Glycoprotein</keyword>
<dbReference type="Gene3D" id="1.10.470.10">
    <property type="entry name" value="Variant Surface Glycoprotein, subunit A, domain 2"/>
    <property type="match status" value="1"/>
</dbReference>
<dbReference type="VEuPathDB" id="TriTrypDB:Tb427_000432600"/>
<evidence type="ECO:0000256" key="3">
    <source>
        <dbReference type="ARBA" id="ARBA00022475"/>
    </source>
</evidence>
<keyword evidence="5" id="KW-0472">Membrane</keyword>
<comment type="subcellular location">
    <subcellularLocation>
        <location evidence="2">Cell membrane</location>
        <topology evidence="2">Lipid-anchor</topology>
        <topology evidence="2">GPI-anchor</topology>
    </subcellularLocation>
</comment>
<evidence type="ECO:0000256" key="1">
    <source>
        <dbReference type="ARBA" id="ARBA00002523"/>
    </source>
</evidence>
<feature type="domain" description="Trypanosome variant surface glycoprotein A-type N-terminal" evidence="10">
    <location>
        <begin position="9"/>
        <end position="356"/>
    </location>
</feature>
<dbReference type="Pfam" id="PF00913">
    <property type="entry name" value="Trypan_glycop"/>
    <property type="match status" value="1"/>
</dbReference>
<feature type="region of interest" description="Disordered" evidence="8">
    <location>
        <begin position="364"/>
        <end position="395"/>
    </location>
</feature>
<evidence type="ECO:0000256" key="8">
    <source>
        <dbReference type="SAM" id="MobiDB-lite"/>
    </source>
</evidence>
<evidence type="ECO:0000256" key="7">
    <source>
        <dbReference type="ARBA" id="ARBA00023288"/>
    </source>
</evidence>
<keyword evidence="9" id="KW-0732">Signal</keyword>
<evidence type="ECO:0000313" key="12">
    <source>
        <dbReference type="EMBL" id="ARB50594.1"/>
    </source>
</evidence>
<dbReference type="SUPFAM" id="SSF58087">
    <property type="entry name" value="Variant surface glycoprotein (N-terminal domain)"/>
    <property type="match status" value="1"/>
</dbReference>
<reference evidence="12" key="1">
    <citation type="submission" date="2016-12" db="EMBL/GenBank/DDBJ databases">
        <title>Extending the VSGnome of Trypanosoma brucei strain TREU927.</title>
        <authorList>
            <person name="Cross G.A."/>
        </authorList>
    </citation>
    <scope>NUCLEOTIDE SEQUENCE</scope>
    <source>
        <strain evidence="12">Tb927.99.232</strain>
    </source>
</reference>